<dbReference type="OrthoDB" id="4492972at2759"/>
<keyword evidence="2" id="KW-1133">Transmembrane helix</keyword>
<feature type="compositionally biased region" description="Basic and acidic residues" evidence="1">
    <location>
        <begin position="223"/>
        <end position="233"/>
    </location>
</feature>
<evidence type="ECO:0000313" key="4">
    <source>
        <dbReference type="Proteomes" id="UP000799428"/>
    </source>
</evidence>
<reference evidence="3" key="1">
    <citation type="journal article" date="2020" name="Stud. Mycol.">
        <title>101 Dothideomycetes genomes: a test case for predicting lifestyles and emergence of pathogens.</title>
        <authorList>
            <person name="Haridas S."/>
            <person name="Albert R."/>
            <person name="Binder M."/>
            <person name="Bloem J."/>
            <person name="Labutti K."/>
            <person name="Salamov A."/>
            <person name="Andreopoulos B."/>
            <person name="Baker S."/>
            <person name="Barry K."/>
            <person name="Bills G."/>
            <person name="Bluhm B."/>
            <person name="Cannon C."/>
            <person name="Castanera R."/>
            <person name="Culley D."/>
            <person name="Daum C."/>
            <person name="Ezra D."/>
            <person name="Gonzalez J."/>
            <person name="Henrissat B."/>
            <person name="Kuo A."/>
            <person name="Liang C."/>
            <person name="Lipzen A."/>
            <person name="Lutzoni F."/>
            <person name="Magnuson J."/>
            <person name="Mondo S."/>
            <person name="Nolan M."/>
            <person name="Ohm R."/>
            <person name="Pangilinan J."/>
            <person name="Park H.-J."/>
            <person name="Ramirez L."/>
            <person name="Alfaro M."/>
            <person name="Sun H."/>
            <person name="Tritt A."/>
            <person name="Yoshinaga Y."/>
            <person name="Zwiers L.-H."/>
            <person name="Turgeon B."/>
            <person name="Goodwin S."/>
            <person name="Spatafora J."/>
            <person name="Crous P."/>
            <person name="Grigoriev I."/>
        </authorList>
    </citation>
    <scope>NUCLEOTIDE SEQUENCE</scope>
    <source>
        <strain evidence="3">CBS 279.74</strain>
    </source>
</reference>
<sequence length="255" mass="27749">MSGITSPLYLLGPPLLLLISIPLAVFASITTTIAVTALTIRVSIVYFELGIALAHSYLFPPPYRPAPKKRPSNGRSSPNRTRNRRSSATSNSSHDTATPSSYQPRLQYKSGSFASLIGTSEITRDFEGVGGWRVPGDNDEEALWMGMNSRLELPAVVPKQRKHQRSLTGGSQRYVGSPETMRMSPMQSRARTPVQAGGDERYGGEEYFPPQPNMRPLSATSDRAGKTIQDGRRKSSSGSSSGSSNTRMAMKQVGR</sequence>
<keyword evidence="2" id="KW-0472">Membrane</keyword>
<keyword evidence="4" id="KW-1185">Reference proteome</keyword>
<dbReference type="AlphaFoldDB" id="A0A6G1KK59"/>
<evidence type="ECO:0000256" key="1">
    <source>
        <dbReference type="SAM" id="MobiDB-lite"/>
    </source>
</evidence>
<feature type="region of interest" description="Disordered" evidence="1">
    <location>
        <begin position="64"/>
        <end position="105"/>
    </location>
</feature>
<feature type="transmembrane region" description="Helical" evidence="2">
    <location>
        <begin position="37"/>
        <end position="59"/>
    </location>
</feature>
<protein>
    <submittedName>
        <fullName evidence="3">Uncharacterized protein</fullName>
    </submittedName>
</protein>
<dbReference type="Proteomes" id="UP000799428">
    <property type="component" value="Unassembled WGS sequence"/>
</dbReference>
<feature type="region of interest" description="Disordered" evidence="1">
    <location>
        <begin position="157"/>
        <end position="255"/>
    </location>
</feature>
<evidence type="ECO:0000256" key="2">
    <source>
        <dbReference type="SAM" id="Phobius"/>
    </source>
</evidence>
<evidence type="ECO:0000313" key="3">
    <source>
        <dbReference type="EMBL" id="KAF2713218.1"/>
    </source>
</evidence>
<accession>A0A6G1KK59</accession>
<organism evidence="3 4">
    <name type="scientific">Pleomassaria siparia CBS 279.74</name>
    <dbReference type="NCBI Taxonomy" id="1314801"/>
    <lineage>
        <taxon>Eukaryota</taxon>
        <taxon>Fungi</taxon>
        <taxon>Dikarya</taxon>
        <taxon>Ascomycota</taxon>
        <taxon>Pezizomycotina</taxon>
        <taxon>Dothideomycetes</taxon>
        <taxon>Pleosporomycetidae</taxon>
        <taxon>Pleosporales</taxon>
        <taxon>Pleomassariaceae</taxon>
        <taxon>Pleomassaria</taxon>
    </lineage>
</organism>
<name>A0A6G1KK59_9PLEO</name>
<gene>
    <name evidence="3" type="ORF">K504DRAFT_461776</name>
</gene>
<feature type="compositionally biased region" description="Polar residues" evidence="1">
    <location>
        <begin position="94"/>
        <end position="105"/>
    </location>
</feature>
<proteinExistence type="predicted"/>
<keyword evidence="2" id="KW-0812">Transmembrane</keyword>
<feature type="compositionally biased region" description="Low complexity" evidence="1">
    <location>
        <begin position="73"/>
        <end position="93"/>
    </location>
</feature>
<dbReference type="EMBL" id="MU005765">
    <property type="protein sequence ID" value="KAF2713218.1"/>
    <property type="molecule type" value="Genomic_DNA"/>
</dbReference>